<gene>
    <name evidence="3" type="ORF">MNODULE_19680</name>
</gene>
<dbReference type="Gene3D" id="3.40.50.1390">
    <property type="entry name" value="Resolvase, N-terminal catalytic domain"/>
    <property type="match status" value="1"/>
</dbReference>
<dbReference type="Proteomes" id="UP000534783">
    <property type="component" value="Unassembled WGS sequence"/>
</dbReference>
<keyword evidence="4" id="KW-1185">Reference proteome</keyword>
<feature type="domain" description="Resolvase/invertase-type recombinase catalytic" evidence="1">
    <location>
        <begin position="3"/>
        <end position="149"/>
    </location>
</feature>
<dbReference type="InterPro" id="IPR011109">
    <property type="entry name" value="DNA_bind_recombinase_dom"/>
</dbReference>
<organism evidence="3 4">
    <name type="scientific">Candidatus Manganitrophus noduliformans</name>
    <dbReference type="NCBI Taxonomy" id="2606439"/>
    <lineage>
        <taxon>Bacteria</taxon>
        <taxon>Pseudomonadati</taxon>
        <taxon>Nitrospirota</taxon>
        <taxon>Nitrospiria</taxon>
        <taxon>Candidatus Troglogloeales</taxon>
        <taxon>Candidatus Manganitrophaceae</taxon>
        <taxon>Candidatus Manganitrophus</taxon>
    </lineage>
</organism>
<dbReference type="InterPro" id="IPR006119">
    <property type="entry name" value="Resolv_N"/>
</dbReference>
<protein>
    <submittedName>
        <fullName evidence="3">Recombinase family protein</fullName>
    </submittedName>
</protein>
<feature type="domain" description="Recombinase" evidence="2">
    <location>
        <begin position="156"/>
        <end position="268"/>
    </location>
</feature>
<dbReference type="Pfam" id="PF00239">
    <property type="entry name" value="Resolvase"/>
    <property type="match status" value="1"/>
</dbReference>
<evidence type="ECO:0000313" key="4">
    <source>
        <dbReference type="Proteomes" id="UP000534783"/>
    </source>
</evidence>
<dbReference type="PANTHER" id="PTHR30461:SF23">
    <property type="entry name" value="DNA RECOMBINASE-RELATED"/>
    <property type="match status" value="1"/>
</dbReference>
<dbReference type="InterPro" id="IPR036162">
    <property type="entry name" value="Resolvase-like_N_sf"/>
</dbReference>
<evidence type="ECO:0000313" key="3">
    <source>
        <dbReference type="EMBL" id="NKE72978.1"/>
    </source>
</evidence>
<dbReference type="Pfam" id="PF07508">
    <property type="entry name" value="Recombinase"/>
    <property type="match status" value="1"/>
</dbReference>
<dbReference type="Pfam" id="PF13408">
    <property type="entry name" value="Zn_ribbon_recom"/>
    <property type="match status" value="1"/>
</dbReference>
<dbReference type="AlphaFoldDB" id="A0A7X6DTY2"/>
<dbReference type="InterPro" id="IPR025827">
    <property type="entry name" value="Zn_ribbon_recom_dom"/>
</dbReference>
<accession>A0A7X6DTY2</accession>
<dbReference type="CDD" id="cd00338">
    <property type="entry name" value="Ser_Recombinase"/>
    <property type="match status" value="1"/>
</dbReference>
<dbReference type="PANTHER" id="PTHR30461">
    <property type="entry name" value="DNA-INVERTASE FROM LAMBDOID PROPHAGE"/>
    <property type="match status" value="1"/>
</dbReference>
<evidence type="ECO:0000259" key="1">
    <source>
        <dbReference type="PROSITE" id="PS51736"/>
    </source>
</evidence>
<evidence type="ECO:0000259" key="2">
    <source>
        <dbReference type="PROSITE" id="PS51737"/>
    </source>
</evidence>
<dbReference type="SUPFAM" id="SSF53041">
    <property type="entry name" value="Resolvase-like"/>
    <property type="match status" value="1"/>
</dbReference>
<dbReference type="GO" id="GO:0000150">
    <property type="term" value="F:DNA strand exchange activity"/>
    <property type="evidence" value="ECO:0007669"/>
    <property type="project" value="InterPro"/>
</dbReference>
<reference evidence="3 4" key="1">
    <citation type="journal article" date="2020" name="Nature">
        <title>Bacterial chemolithoautotrophy via manganese oxidation.</title>
        <authorList>
            <person name="Yu H."/>
            <person name="Leadbetter J.R."/>
        </authorList>
    </citation>
    <scope>NUCLEOTIDE SEQUENCE [LARGE SCALE GENOMIC DNA]</scope>
    <source>
        <strain evidence="3 4">Mn-1</strain>
    </source>
</reference>
<dbReference type="InterPro" id="IPR038109">
    <property type="entry name" value="DNA_bind_recomb_sf"/>
</dbReference>
<proteinExistence type="predicted"/>
<name>A0A7X6DTY2_9BACT</name>
<dbReference type="Gene3D" id="3.90.1750.20">
    <property type="entry name" value="Putative Large Serine Recombinase, Chain B, Domain 2"/>
    <property type="match status" value="1"/>
</dbReference>
<comment type="caution">
    <text evidence="3">The sequence shown here is derived from an EMBL/GenBank/DDBJ whole genome shotgun (WGS) entry which is preliminary data.</text>
</comment>
<dbReference type="PROSITE" id="PS51736">
    <property type="entry name" value="RECOMBINASES_3"/>
    <property type="match status" value="1"/>
</dbReference>
<dbReference type="SMART" id="SM00857">
    <property type="entry name" value="Resolvase"/>
    <property type="match status" value="1"/>
</dbReference>
<dbReference type="PROSITE" id="PS51737">
    <property type="entry name" value="RECOMBINASE_DNA_BIND"/>
    <property type="match status" value="1"/>
</dbReference>
<dbReference type="RefSeq" id="WP_168062908.1">
    <property type="nucleotide sequence ID" value="NZ_VTOW01000004.1"/>
</dbReference>
<dbReference type="GO" id="GO:0003677">
    <property type="term" value="F:DNA binding"/>
    <property type="evidence" value="ECO:0007669"/>
    <property type="project" value="InterPro"/>
</dbReference>
<sequence>MSSYLFYCRKSSESEERQVLSIDAQIVELTRLARNLQLRDFEVLTEARSAKSPGRPVFNAMMEKVSRGGVKAILCWKLDRLARNTKDGGEIVWALDRGDIQEIITPHTTYRNNSNDKFHMQLEFGMAKKYVDDLSDNVKRGNRAKLERGWLPGLAPLGYLNEPRERTIVKDQERFPVVRKMWDLLLQGTRPSAICKIANEEWGLKTRTFRKQEGGPLPLTTIYRIFSNPFYYGLIEREEGIFQGRQEPMITEEEYWKAQEILGRRGRPRPKGHHFSYTGLIRCGTCGFMITAEEKCNRYGSHYVYYRCTKKNRRVACREPHINLLNLEMQIGGQLERIFVPQPLLDIALNYLRQEEQEEEQQSLHIRKSLEKAFHDCERKLQNLNHMRLKDLINDDEYTKEKRLILEEKIRLEKGLENQSGYYKQARERTEKTLIYAHEAREKFENGTLEEKRTILQEFGSNLLLRDKKLIIEAEKPLIILEEGLSGFQSKNYPIEPQINGLNQSAIGHVDPVVRTGCTRREDVRTFSKKLGNSGRQKQLMKKLVRTIFEFYKSSLVKKDLPGMSDRDAV</sequence>
<dbReference type="InterPro" id="IPR050639">
    <property type="entry name" value="SSR_resolvase"/>
</dbReference>
<dbReference type="EMBL" id="VTOW01000004">
    <property type="protein sequence ID" value="NKE72978.1"/>
    <property type="molecule type" value="Genomic_DNA"/>
</dbReference>